<proteinExistence type="predicted"/>
<dbReference type="Gene3D" id="3.10.100.10">
    <property type="entry name" value="Mannose-Binding Protein A, subunit A"/>
    <property type="match status" value="1"/>
</dbReference>
<evidence type="ECO:0000313" key="3">
    <source>
        <dbReference type="Proteomes" id="UP000015101"/>
    </source>
</evidence>
<dbReference type="Proteomes" id="UP000015101">
    <property type="component" value="Unassembled WGS sequence"/>
</dbReference>
<dbReference type="KEGG" id="hro:HELRODRAFT_177437"/>
<reference evidence="2" key="3">
    <citation type="submission" date="2015-06" db="UniProtKB">
        <authorList>
            <consortium name="EnsemblMetazoa"/>
        </authorList>
    </citation>
    <scope>IDENTIFICATION</scope>
</reference>
<gene>
    <name evidence="2" type="primary">20206246</name>
    <name evidence="1" type="ORF">HELRODRAFT_177437</name>
</gene>
<evidence type="ECO:0000313" key="1">
    <source>
        <dbReference type="EMBL" id="ESN98188.1"/>
    </source>
</evidence>
<organism evidence="2 3">
    <name type="scientific">Helobdella robusta</name>
    <name type="common">Californian leech</name>
    <dbReference type="NCBI Taxonomy" id="6412"/>
    <lineage>
        <taxon>Eukaryota</taxon>
        <taxon>Metazoa</taxon>
        <taxon>Spiralia</taxon>
        <taxon>Lophotrochozoa</taxon>
        <taxon>Annelida</taxon>
        <taxon>Clitellata</taxon>
        <taxon>Hirudinea</taxon>
        <taxon>Rhynchobdellida</taxon>
        <taxon>Glossiphoniidae</taxon>
        <taxon>Helobdella</taxon>
    </lineage>
</organism>
<dbReference type="CDD" id="cd00037">
    <property type="entry name" value="CLECT"/>
    <property type="match status" value="1"/>
</dbReference>
<dbReference type="InParanoid" id="T1FBP7"/>
<keyword evidence="3" id="KW-1185">Reference proteome</keyword>
<protein>
    <recommendedName>
        <fullName evidence="4">C-type lectin domain-containing protein</fullName>
    </recommendedName>
</protein>
<dbReference type="HOGENOM" id="CLU_351006_0_0_1"/>
<dbReference type="RefSeq" id="XP_009023871.1">
    <property type="nucleotide sequence ID" value="XM_009025623.1"/>
</dbReference>
<dbReference type="EMBL" id="AMQM01006061">
    <property type="status" value="NOT_ANNOTATED_CDS"/>
    <property type="molecule type" value="Genomic_DNA"/>
</dbReference>
<sequence length="802" mass="93330">MGKVKQAICEICDETKYCFSVVKIEKPVESVKEADDVCKSRNNFSYLLEARSKKLYDSLKSVISNASHVSKTVYPLNAYFETKENFQNIVYKEVPANVPRESGLTISETSYNYVYATYYSGKRQWEFKTADHEQDHSIVCMLPIESSECKRPVYSSKKKLVLSAGAKVEGAAKNKRKEDHDYDNYFNYIKANKVLPEEKVWEIVVSMMGADFPPNISKLKSDFKRKLLRVYKIHKNNLFGLTFKNFKESDFDFKTYQKYKQIIQYINSNFWKTEDCNGTIHYKPIGFAEIANKAKDWFLEKIKSHDISKLCRVIDFLIDPYNYTLDEAAEIGIPKPFSLAYTSGHIIFQAYMPGQQSRAFIFNVCMMVHDFLTPILRFNWAEYFGRERKELFKGIDMQIVGDLVVFSKENFFDYSSVMLEKANVPQKKHFKYLVAFGKISAAIREEKLNKNALVGNIKNSRIINWKDLIKKNETTQRIRNLNFKKVGQVYTALNGELDILDRNKAKELGLLLTNNQLEDVKLALTKFDKNIKQLHLNASQMIEKFYGDSDVKFEHAIAKKMVSLNVKHSSVHAIKNLLKEKKFSNNNPFDVYVDELAKISVSQSDWNNVVQRVGDNYMPHENVDQTKIYYRKNFEYHCMVIYKAVLSWYEGQSMCAENKGNMIVFNDEYPVSTISTPEIFALDDFKSFWVGTTKNVWKWRSKGYGMVWSAFSEYTAFSKPSHYAYFQSGPEEAGWYVSDAWDQEASKEAIICMYKKSAQGKIVEDDYFHELKTSYQTFVVNHAENLSLRFFYNPLQSKDNNK</sequence>
<accession>T1FBP7</accession>
<name>T1FBP7_HELRO</name>
<dbReference type="EMBL" id="KB097222">
    <property type="protein sequence ID" value="ESN98188.1"/>
    <property type="molecule type" value="Genomic_DNA"/>
</dbReference>
<dbReference type="InterPro" id="IPR016186">
    <property type="entry name" value="C-type_lectin-like/link_sf"/>
</dbReference>
<dbReference type="SUPFAM" id="SSF56436">
    <property type="entry name" value="C-type lectin-like"/>
    <property type="match status" value="1"/>
</dbReference>
<reference evidence="3" key="1">
    <citation type="submission" date="2012-12" db="EMBL/GenBank/DDBJ databases">
        <authorList>
            <person name="Hellsten U."/>
            <person name="Grimwood J."/>
            <person name="Chapman J.A."/>
            <person name="Shapiro H."/>
            <person name="Aerts A."/>
            <person name="Otillar R.P."/>
            <person name="Terry A.Y."/>
            <person name="Boore J.L."/>
            <person name="Simakov O."/>
            <person name="Marletaz F."/>
            <person name="Cho S.-J."/>
            <person name="Edsinger-Gonzales E."/>
            <person name="Havlak P."/>
            <person name="Kuo D.-H."/>
            <person name="Larsson T."/>
            <person name="Lv J."/>
            <person name="Arendt D."/>
            <person name="Savage R."/>
            <person name="Osoegawa K."/>
            <person name="de Jong P."/>
            <person name="Lindberg D.R."/>
            <person name="Seaver E.C."/>
            <person name="Weisblat D.A."/>
            <person name="Putnam N.H."/>
            <person name="Grigoriev I.V."/>
            <person name="Rokhsar D.S."/>
        </authorList>
    </citation>
    <scope>NUCLEOTIDE SEQUENCE</scope>
</reference>
<dbReference type="EnsemblMetazoa" id="HelroT177437">
    <property type="protein sequence ID" value="HelroP177437"/>
    <property type="gene ID" value="HelroG177437"/>
</dbReference>
<dbReference type="AlphaFoldDB" id="T1FBP7"/>
<dbReference type="CTD" id="20206246"/>
<dbReference type="InterPro" id="IPR016187">
    <property type="entry name" value="CTDL_fold"/>
</dbReference>
<evidence type="ECO:0000313" key="2">
    <source>
        <dbReference type="EnsemblMetazoa" id="HelroP177437"/>
    </source>
</evidence>
<reference evidence="1 3" key="2">
    <citation type="journal article" date="2013" name="Nature">
        <title>Insights into bilaterian evolution from three spiralian genomes.</title>
        <authorList>
            <person name="Simakov O."/>
            <person name="Marletaz F."/>
            <person name="Cho S.J."/>
            <person name="Edsinger-Gonzales E."/>
            <person name="Havlak P."/>
            <person name="Hellsten U."/>
            <person name="Kuo D.H."/>
            <person name="Larsson T."/>
            <person name="Lv J."/>
            <person name="Arendt D."/>
            <person name="Savage R."/>
            <person name="Osoegawa K."/>
            <person name="de Jong P."/>
            <person name="Grimwood J."/>
            <person name="Chapman J.A."/>
            <person name="Shapiro H."/>
            <person name="Aerts A."/>
            <person name="Otillar R.P."/>
            <person name="Terry A.Y."/>
            <person name="Boore J.L."/>
            <person name="Grigoriev I.V."/>
            <person name="Lindberg D.R."/>
            <person name="Seaver E.C."/>
            <person name="Weisblat D.A."/>
            <person name="Putnam N.H."/>
            <person name="Rokhsar D.S."/>
        </authorList>
    </citation>
    <scope>NUCLEOTIDE SEQUENCE</scope>
</reference>
<dbReference type="GeneID" id="20206246"/>
<evidence type="ECO:0008006" key="4">
    <source>
        <dbReference type="Google" id="ProtNLM"/>
    </source>
</evidence>